<gene>
    <name evidence="2" type="ORF">FPZ43_03345</name>
</gene>
<evidence type="ECO:0000313" key="2">
    <source>
        <dbReference type="EMBL" id="TWR31521.1"/>
    </source>
</evidence>
<protein>
    <recommendedName>
        <fullName evidence="4">Glycosyltransferase RgtA/B/C/D-like domain-containing protein</fullName>
    </recommendedName>
</protein>
<keyword evidence="3" id="KW-1185">Reference proteome</keyword>
<feature type="transmembrane region" description="Helical" evidence="1">
    <location>
        <begin position="302"/>
        <end position="320"/>
    </location>
</feature>
<evidence type="ECO:0000313" key="3">
    <source>
        <dbReference type="Proteomes" id="UP000320042"/>
    </source>
</evidence>
<feature type="transmembrane region" description="Helical" evidence="1">
    <location>
        <begin position="332"/>
        <end position="348"/>
    </location>
</feature>
<feature type="transmembrane region" description="Helical" evidence="1">
    <location>
        <begin position="355"/>
        <end position="375"/>
    </location>
</feature>
<feature type="transmembrane region" description="Helical" evidence="1">
    <location>
        <begin position="71"/>
        <end position="91"/>
    </location>
</feature>
<evidence type="ECO:0008006" key="4">
    <source>
        <dbReference type="Google" id="ProtNLM"/>
    </source>
</evidence>
<keyword evidence="1" id="KW-1133">Transmembrane helix</keyword>
<keyword evidence="1" id="KW-0472">Membrane</keyword>
<feature type="transmembrane region" description="Helical" evidence="1">
    <location>
        <begin position="200"/>
        <end position="219"/>
    </location>
</feature>
<name>A0A563UJK0_9SPHI</name>
<proteinExistence type="predicted"/>
<reference evidence="2 3" key="1">
    <citation type="submission" date="2019-07" db="EMBL/GenBank/DDBJ databases">
        <authorList>
            <person name="Kim J."/>
        </authorList>
    </citation>
    <scope>NUCLEOTIDE SEQUENCE [LARGE SCALE GENOMIC DNA]</scope>
    <source>
        <strain evidence="3">dk17</strain>
    </source>
</reference>
<organism evidence="2 3">
    <name type="scientific">Mucilaginibacter pallidiroseus</name>
    <dbReference type="NCBI Taxonomy" id="2599295"/>
    <lineage>
        <taxon>Bacteria</taxon>
        <taxon>Pseudomonadati</taxon>
        <taxon>Bacteroidota</taxon>
        <taxon>Sphingobacteriia</taxon>
        <taxon>Sphingobacteriales</taxon>
        <taxon>Sphingobacteriaceae</taxon>
        <taxon>Mucilaginibacter</taxon>
    </lineage>
</organism>
<feature type="transmembrane region" description="Helical" evidence="1">
    <location>
        <begin position="152"/>
        <end position="185"/>
    </location>
</feature>
<dbReference type="Proteomes" id="UP000320042">
    <property type="component" value="Unassembled WGS sequence"/>
</dbReference>
<comment type="caution">
    <text evidence="2">The sequence shown here is derived from an EMBL/GenBank/DDBJ whole genome shotgun (WGS) entry which is preliminary data.</text>
</comment>
<dbReference type="EMBL" id="VOEJ01000001">
    <property type="protein sequence ID" value="TWR31521.1"/>
    <property type="molecule type" value="Genomic_DNA"/>
</dbReference>
<sequence length="503" mass="55492">MLLFINAPAVFPDPSWGLQVMKSMQRGYGFNNLVLPAHENIATNASEFLTWWSPGQYLLPYLFTTVFKLKLAHAIAATILLCQAVGLVGFYRFFTKAGFNQNIALMSLLFIVAQQAFFGSFIFYTGGEILLFAFCGWFLYGCLSFSKPGVTLAIFVFACGLLGFVCKSSFIWMYAAGLLSVWIILSNNTKKVVTWLTNGIWIGIPAVASVLCIFFFFLSKGSSPVTEKSEMPLTVNAVTYPLASPLLSGFSADDLANGLVEHNNKVLFSPDTATVIVAVLAVLSLALIYAIVKAVNNSKYKVVLLSIYAISILFFGTSYLRSLNISYESRHFRNIGLLVTPGLIYVVLNTGKVAYKYAFVGIASVILFFSVRFYILSSVALNTEVARGATGIAHQFADQPSVDYIGMLDRKSSNATFVFFSPDLPLEIQHNRAITMDPINGDMSFDLDASVYKGHAGPLYILMPHNYIGIRASMILKCFPGYKGFSLKELSDDYVLYYAIEAR</sequence>
<dbReference type="AlphaFoldDB" id="A0A563UJK0"/>
<feature type="transmembrane region" description="Helical" evidence="1">
    <location>
        <begin position="272"/>
        <end position="290"/>
    </location>
</feature>
<evidence type="ECO:0000256" key="1">
    <source>
        <dbReference type="SAM" id="Phobius"/>
    </source>
</evidence>
<accession>A0A563UJK0</accession>
<keyword evidence="1" id="KW-0812">Transmembrane</keyword>